<dbReference type="PROSITE" id="PS50404">
    <property type="entry name" value="GST_NTER"/>
    <property type="match status" value="1"/>
</dbReference>
<gene>
    <name evidence="2" type="ORF">CONPUDRAFT_34049</name>
</gene>
<dbReference type="OrthoDB" id="249703at2759"/>
<feature type="non-terminal residue" evidence="2">
    <location>
        <position position="126"/>
    </location>
</feature>
<comment type="caution">
    <text evidence="2">The sequence shown here is derived from an EMBL/GenBank/DDBJ whole genome shotgun (WGS) entry which is preliminary data.</text>
</comment>
<accession>A0A5M3MMW0</accession>
<evidence type="ECO:0000313" key="3">
    <source>
        <dbReference type="Proteomes" id="UP000053558"/>
    </source>
</evidence>
<name>A0A5M3MMW0_CONPW</name>
<organism evidence="2 3">
    <name type="scientific">Coniophora puteana (strain RWD-64-598)</name>
    <name type="common">Brown rot fungus</name>
    <dbReference type="NCBI Taxonomy" id="741705"/>
    <lineage>
        <taxon>Eukaryota</taxon>
        <taxon>Fungi</taxon>
        <taxon>Dikarya</taxon>
        <taxon>Basidiomycota</taxon>
        <taxon>Agaricomycotina</taxon>
        <taxon>Agaricomycetes</taxon>
        <taxon>Agaricomycetidae</taxon>
        <taxon>Boletales</taxon>
        <taxon>Coniophorineae</taxon>
        <taxon>Coniophoraceae</taxon>
        <taxon>Coniophora</taxon>
    </lineage>
</organism>
<proteinExistence type="predicted"/>
<dbReference type="InterPro" id="IPR036249">
    <property type="entry name" value="Thioredoxin-like_sf"/>
</dbReference>
<reference evidence="3" key="1">
    <citation type="journal article" date="2012" name="Science">
        <title>The Paleozoic origin of enzymatic lignin decomposition reconstructed from 31 fungal genomes.</title>
        <authorList>
            <person name="Floudas D."/>
            <person name="Binder M."/>
            <person name="Riley R."/>
            <person name="Barry K."/>
            <person name="Blanchette R.A."/>
            <person name="Henrissat B."/>
            <person name="Martinez A.T."/>
            <person name="Otillar R."/>
            <person name="Spatafora J.W."/>
            <person name="Yadav J.S."/>
            <person name="Aerts A."/>
            <person name="Benoit I."/>
            <person name="Boyd A."/>
            <person name="Carlson A."/>
            <person name="Copeland A."/>
            <person name="Coutinho P.M."/>
            <person name="de Vries R.P."/>
            <person name="Ferreira P."/>
            <person name="Findley K."/>
            <person name="Foster B."/>
            <person name="Gaskell J."/>
            <person name="Glotzer D."/>
            <person name="Gorecki P."/>
            <person name="Heitman J."/>
            <person name="Hesse C."/>
            <person name="Hori C."/>
            <person name="Igarashi K."/>
            <person name="Jurgens J.A."/>
            <person name="Kallen N."/>
            <person name="Kersten P."/>
            <person name="Kohler A."/>
            <person name="Kuees U."/>
            <person name="Kumar T.K.A."/>
            <person name="Kuo A."/>
            <person name="LaButti K."/>
            <person name="Larrondo L.F."/>
            <person name="Lindquist E."/>
            <person name="Ling A."/>
            <person name="Lombard V."/>
            <person name="Lucas S."/>
            <person name="Lundell T."/>
            <person name="Martin R."/>
            <person name="McLaughlin D.J."/>
            <person name="Morgenstern I."/>
            <person name="Morin E."/>
            <person name="Murat C."/>
            <person name="Nagy L.G."/>
            <person name="Nolan M."/>
            <person name="Ohm R.A."/>
            <person name="Patyshakuliyeva A."/>
            <person name="Rokas A."/>
            <person name="Ruiz-Duenas F.J."/>
            <person name="Sabat G."/>
            <person name="Salamov A."/>
            <person name="Samejima M."/>
            <person name="Schmutz J."/>
            <person name="Slot J.C."/>
            <person name="St John F."/>
            <person name="Stenlid J."/>
            <person name="Sun H."/>
            <person name="Sun S."/>
            <person name="Syed K."/>
            <person name="Tsang A."/>
            <person name="Wiebenga A."/>
            <person name="Young D."/>
            <person name="Pisabarro A."/>
            <person name="Eastwood D.C."/>
            <person name="Martin F."/>
            <person name="Cullen D."/>
            <person name="Grigoriev I.V."/>
            <person name="Hibbett D.S."/>
        </authorList>
    </citation>
    <scope>NUCLEOTIDE SEQUENCE [LARGE SCALE GENOMIC DNA]</scope>
    <source>
        <strain evidence="3">RWD-64-598 SS2</strain>
    </source>
</reference>
<protein>
    <recommendedName>
        <fullName evidence="1">GST N-terminal domain-containing protein</fullName>
    </recommendedName>
</protein>
<dbReference type="GO" id="GO:0004364">
    <property type="term" value="F:glutathione transferase activity"/>
    <property type="evidence" value="ECO:0007669"/>
    <property type="project" value="TreeGrafter"/>
</dbReference>
<dbReference type="RefSeq" id="XP_007768974.1">
    <property type="nucleotide sequence ID" value="XM_007770784.1"/>
</dbReference>
<dbReference type="KEGG" id="cput:CONPUDRAFT_34049"/>
<dbReference type="SUPFAM" id="SSF52833">
    <property type="entry name" value="Thioredoxin-like"/>
    <property type="match status" value="1"/>
</dbReference>
<dbReference type="InterPro" id="IPR004045">
    <property type="entry name" value="Glutathione_S-Trfase_N"/>
</dbReference>
<feature type="domain" description="GST N-terminal" evidence="1">
    <location>
        <begin position="1"/>
        <end position="86"/>
    </location>
</feature>
<dbReference type="AlphaFoldDB" id="A0A5M3MMW0"/>
<sequence>MALKLYSNPASPCSRNVATVCKELNLPYELVVVEFTKGVHKLPEYVKKQAFVQILYTLSPLDGDGFMLLQSRVIARYLAVKHENTDMETLYTSNIQRRTLVEQASIEAFSFYPSMYDTVSERVFKP</sequence>
<dbReference type="EMBL" id="JH711579">
    <property type="protein sequence ID" value="EIW80443.1"/>
    <property type="molecule type" value="Genomic_DNA"/>
</dbReference>
<keyword evidence="3" id="KW-1185">Reference proteome</keyword>
<dbReference type="Gene3D" id="3.40.30.10">
    <property type="entry name" value="Glutaredoxin"/>
    <property type="match status" value="1"/>
</dbReference>
<dbReference type="PANTHER" id="PTHR43969:SF9">
    <property type="entry name" value="GLUTATHIONE S TRANSFERASE D10, ISOFORM A-RELATED"/>
    <property type="match status" value="1"/>
</dbReference>
<dbReference type="OMA" id="HENTDME"/>
<evidence type="ECO:0000313" key="2">
    <source>
        <dbReference type="EMBL" id="EIW80443.1"/>
    </source>
</evidence>
<dbReference type="GO" id="GO:0006749">
    <property type="term" value="P:glutathione metabolic process"/>
    <property type="evidence" value="ECO:0007669"/>
    <property type="project" value="TreeGrafter"/>
</dbReference>
<dbReference type="PANTHER" id="PTHR43969">
    <property type="entry name" value="GLUTATHIONE S TRANSFERASE D10, ISOFORM A-RELATED"/>
    <property type="match status" value="1"/>
</dbReference>
<dbReference type="GeneID" id="19206764"/>
<dbReference type="Pfam" id="PF02798">
    <property type="entry name" value="GST_N"/>
    <property type="match status" value="1"/>
</dbReference>
<evidence type="ECO:0000259" key="1">
    <source>
        <dbReference type="PROSITE" id="PS50404"/>
    </source>
</evidence>
<dbReference type="Proteomes" id="UP000053558">
    <property type="component" value="Unassembled WGS sequence"/>
</dbReference>